<comment type="caution">
    <text evidence="1">The sequence shown here is derived from an EMBL/GenBank/DDBJ whole genome shotgun (WGS) entry which is preliminary data.</text>
</comment>
<name>A0A371EMH5_MUCPR</name>
<dbReference type="EMBL" id="QJKJ01013114">
    <property type="protein sequence ID" value="RDX67174.1"/>
    <property type="molecule type" value="Genomic_DNA"/>
</dbReference>
<sequence length="137" mass="15372">LLEGVIGFIRLPRPWSITVLPCCLDESVCEGLDEGVNDEASEGGQHNTYLYDTWALKLGIKVSFSAFKCLILKVLNMAPTQLLPNNWALVRAFEILCDEMKRQPSLNANKVGWSSLSSQPGCSLLKPFRESYKFFKD</sequence>
<evidence type="ECO:0000313" key="2">
    <source>
        <dbReference type="Proteomes" id="UP000257109"/>
    </source>
</evidence>
<feature type="non-terminal residue" evidence="1">
    <location>
        <position position="1"/>
    </location>
</feature>
<gene>
    <name evidence="1" type="ORF">CR513_53984</name>
</gene>
<proteinExistence type="predicted"/>
<dbReference type="OrthoDB" id="1321796at2759"/>
<dbReference type="Proteomes" id="UP000257109">
    <property type="component" value="Unassembled WGS sequence"/>
</dbReference>
<keyword evidence="2" id="KW-1185">Reference proteome</keyword>
<reference evidence="1" key="1">
    <citation type="submission" date="2018-05" db="EMBL/GenBank/DDBJ databases">
        <title>Draft genome of Mucuna pruriens seed.</title>
        <authorList>
            <person name="Nnadi N.E."/>
            <person name="Vos R."/>
            <person name="Hasami M.H."/>
            <person name="Devisetty U.K."/>
            <person name="Aguiy J.C."/>
        </authorList>
    </citation>
    <scope>NUCLEOTIDE SEQUENCE [LARGE SCALE GENOMIC DNA]</scope>
    <source>
        <strain evidence="1">JCA_2017</strain>
    </source>
</reference>
<evidence type="ECO:0000313" key="1">
    <source>
        <dbReference type="EMBL" id="RDX67174.1"/>
    </source>
</evidence>
<dbReference type="AlphaFoldDB" id="A0A371EMH5"/>
<accession>A0A371EMH5</accession>
<organism evidence="1 2">
    <name type="scientific">Mucuna pruriens</name>
    <name type="common">Velvet bean</name>
    <name type="synonym">Dolichos pruriens</name>
    <dbReference type="NCBI Taxonomy" id="157652"/>
    <lineage>
        <taxon>Eukaryota</taxon>
        <taxon>Viridiplantae</taxon>
        <taxon>Streptophyta</taxon>
        <taxon>Embryophyta</taxon>
        <taxon>Tracheophyta</taxon>
        <taxon>Spermatophyta</taxon>
        <taxon>Magnoliopsida</taxon>
        <taxon>eudicotyledons</taxon>
        <taxon>Gunneridae</taxon>
        <taxon>Pentapetalae</taxon>
        <taxon>rosids</taxon>
        <taxon>fabids</taxon>
        <taxon>Fabales</taxon>
        <taxon>Fabaceae</taxon>
        <taxon>Papilionoideae</taxon>
        <taxon>50 kb inversion clade</taxon>
        <taxon>NPAAA clade</taxon>
        <taxon>indigoferoid/millettioid clade</taxon>
        <taxon>Phaseoleae</taxon>
        <taxon>Mucuna</taxon>
    </lineage>
</organism>
<protein>
    <submittedName>
        <fullName evidence="1">Uncharacterized protein</fullName>
    </submittedName>
</protein>